<feature type="domain" description="Bacterial repeat" evidence="1">
    <location>
        <begin position="18"/>
        <end position="82"/>
    </location>
</feature>
<dbReference type="EMBL" id="LAZR01057276">
    <property type="protein sequence ID" value="KKK72390.1"/>
    <property type="molecule type" value="Genomic_DNA"/>
</dbReference>
<feature type="non-terminal residue" evidence="2">
    <location>
        <position position="1"/>
    </location>
</feature>
<comment type="caution">
    <text evidence="2">The sequence shown here is derived from an EMBL/GenBank/DDBJ whole genome shotgun (WGS) entry which is preliminary data.</text>
</comment>
<dbReference type="InterPro" id="IPR002105">
    <property type="entry name" value="Dockerin_1_rpt"/>
</dbReference>
<dbReference type="Pfam" id="PF18998">
    <property type="entry name" value="Flg_new_2"/>
    <property type="match status" value="1"/>
</dbReference>
<dbReference type="InterPro" id="IPR036439">
    <property type="entry name" value="Dockerin_dom_sf"/>
</dbReference>
<dbReference type="AlphaFoldDB" id="A0A0F8YFE0"/>
<dbReference type="Pfam" id="PF00404">
    <property type="entry name" value="Dockerin_1"/>
    <property type="match status" value="1"/>
</dbReference>
<reference evidence="2" key="1">
    <citation type="journal article" date="2015" name="Nature">
        <title>Complex archaea that bridge the gap between prokaryotes and eukaryotes.</title>
        <authorList>
            <person name="Spang A."/>
            <person name="Saw J.H."/>
            <person name="Jorgensen S.L."/>
            <person name="Zaremba-Niedzwiedzka K."/>
            <person name="Martijn J."/>
            <person name="Lind A.E."/>
            <person name="van Eijk R."/>
            <person name="Schleper C."/>
            <person name="Guy L."/>
            <person name="Ettema T.J."/>
        </authorList>
    </citation>
    <scope>NUCLEOTIDE SEQUENCE</scope>
</reference>
<dbReference type="InterPro" id="IPR044060">
    <property type="entry name" value="Bacterial_rp_domain"/>
</dbReference>
<protein>
    <recommendedName>
        <fullName evidence="1">Bacterial repeat domain-containing protein</fullName>
    </recommendedName>
</protein>
<dbReference type="GO" id="GO:0004553">
    <property type="term" value="F:hydrolase activity, hydrolyzing O-glycosyl compounds"/>
    <property type="evidence" value="ECO:0007669"/>
    <property type="project" value="InterPro"/>
</dbReference>
<dbReference type="SUPFAM" id="SSF63446">
    <property type="entry name" value="Type I dockerin domain"/>
    <property type="match status" value="1"/>
</dbReference>
<accession>A0A0F8YFE0</accession>
<sequence>SSGPHGGFTGWHSSPYALNVSSGSGGGIYGVGQIATIVADAPPAGMVFNAWTGDTAGIDNVNADTTITMPASETSITATYQPEIEPNYWLGDLNHDLVVDVLDLNMVLIVWGKTVEDDPISVPLADVNYDGTVDISDLNAVLIDWGKTGFAP</sequence>
<evidence type="ECO:0000313" key="2">
    <source>
        <dbReference type="EMBL" id="KKK72390.1"/>
    </source>
</evidence>
<evidence type="ECO:0000259" key="1">
    <source>
        <dbReference type="Pfam" id="PF18998"/>
    </source>
</evidence>
<dbReference type="GO" id="GO:0000272">
    <property type="term" value="P:polysaccharide catabolic process"/>
    <property type="evidence" value="ECO:0007669"/>
    <property type="project" value="InterPro"/>
</dbReference>
<proteinExistence type="predicted"/>
<gene>
    <name evidence="2" type="ORF">LCGC14_2904330</name>
</gene>
<organism evidence="2">
    <name type="scientific">marine sediment metagenome</name>
    <dbReference type="NCBI Taxonomy" id="412755"/>
    <lineage>
        <taxon>unclassified sequences</taxon>
        <taxon>metagenomes</taxon>
        <taxon>ecological metagenomes</taxon>
    </lineage>
</organism>
<name>A0A0F8YFE0_9ZZZZ</name>
<dbReference type="Gene3D" id="1.10.1330.10">
    <property type="entry name" value="Dockerin domain"/>
    <property type="match status" value="1"/>
</dbReference>